<dbReference type="AlphaFoldDB" id="A0AAI9YTI6"/>
<evidence type="ECO:0000313" key="3">
    <source>
        <dbReference type="Proteomes" id="UP001240678"/>
    </source>
</evidence>
<dbReference type="EMBL" id="MOOE01000010">
    <property type="protein sequence ID" value="KAK1522590.1"/>
    <property type="molecule type" value="Genomic_DNA"/>
</dbReference>
<dbReference type="Proteomes" id="UP001240678">
    <property type="component" value="Unassembled WGS sequence"/>
</dbReference>
<sequence length="163" mass="18084">MGRSEHLAARSFTAGIPPHNSVSESSVDRFRPCQPVHSLDRKTGLNVHPRGPPRGEGVGGHRGFSESTHHHPLSSLESLLASQHQQPPRETWSGLDNSGHHRPIGPRCLRCLSSLTPARTTRWSETMLTAPFTRGYVSDLADVALSFRQRFQRSQTPNRLLLS</sequence>
<feature type="compositionally biased region" description="Low complexity" evidence="1">
    <location>
        <begin position="73"/>
        <end position="86"/>
    </location>
</feature>
<name>A0AAI9YTI6_9PEZI</name>
<protein>
    <submittedName>
        <fullName evidence="2">Uncharacterized protein</fullName>
    </submittedName>
</protein>
<evidence type="ECO:0000256" key="1">
    <source>
        <dbReference type="SAM" id="MobiDB-lite"/>
    </source>
</evidence>
<comment type="caution">
    <text evidence="2">The sequence shown here is derived from an EMBL/GenBank/DDBJ whole genome shotgun (WGS) entry which is preliminary data.</text>
</comment>
<keyword evidence="3" id="KW-1185">Reference proteome</keyword>
<dbReference type="RefSeq" id="XP_060311623.1">
    <property type="nucleotide sequence ID" value="XM_060458458.1"/>
</dbReference>
<proteinExistence type="predicted"/>
<organism evidence="2 3">
    <name type="scientific">Colletotrichum costaricense</name>
    <dbReference type="NCBI Taxonomy" id="1209916"/>
    <lineage>
        <taxon>Eukaryota</taxon>
        <taxon>Fungi</taxon>
        <taxon>Dikarya</taxon>
        <taxon>Ascomycota</taxon>
        <taxon>Pezizomycotina</taxon>
        <taxon>Sordariomycetes</taxon>
        <taxon>Hypocreomycetidae</taxon>
        <taxon>Glomerellales</taxon>
        <taxon>Glomerellaceae</taxon>
        <taxon>Colletotrichum</taxon>
        <taxon>Colletotrichum acutatum species complex</taxon>
    </lineage>
</organism>
<gene>
    <name evidence="2" type="ORF">CCOS01_10302</name>
</gene>
<feature type="region of interest" description="Disordered" evidence="1">
    <location>
        <begin position="1"/>
        <end position="99"/>
    </location>
</feature>
<accession>A0AAI9YTI6</accession>
<dbReference type="GeneID" id="85342005"/>
<evidence type="ECO:0000313" key="2">
    <source>
        <dbReference type="EMBL" id="KAK1522590.1"/>
    </source>
</evidence>
<reference evidence="2 3" key="1">
    <citation type="submission" date="2016-10" db="EMBL/GenBank/DDBJ databases">
        <title>The genome sequence of Colletotrichum fioriniae PJ7.</title>
        <authorList>
            <person name="Baroncelli R."/>
        </authorList>
    </citation>
    <scope>NUCLEOTIDE SEQUENCE [LARGE SCALE GENOMIC DNA]</scope>
    <source>
        <strain evidence="2 3">IMI 309622</strain>
    </source>
</reference>